<organism evidence="5 6">
    <name type="scientific">Saccoglossus kowalevskii</name>
    <name type="common">Acorn worm</name>
    <dbReference type="NCBI Taxonomy" id="10224"/>
    <lineage>
        <taxon>Eukaryota</taxon>
        <taxon>Metazoa</taxon>
        <taxon>Hemichordata</taxon>
        <taxon>Enteropneusta</taxon>
        <taxon>Harrimaniidae</taxon>
        <taxon>Saccoglossus</taxon>
    </lineage>
</organism>
<gene>
    <name evidence="6" type="primary">LOC100375415</name>
</gene>
<dbReference type="SUPFAM" id="SSF158235">
    <property type="entry name" value="SOCS box-like"/>
    <property type="match status" value="1"/>
</dbReference>
<reference evidence="6" key="1">
    <citation type="submission" date="2025-08" db="UniProtKB">
        <authorList>
            <consortium name="RefSeq"/>
        </authorList>
    </citation>
    <scope>IDENTIFICATION</scope>
    <source>
        <tissue evidence="6">Testes</tissue>
    </source>
</reference>
<evidence type="ECO:0000313" key="6">
    <source>
        <dbReference type="RefSeq" id="XP_002732766.1"/>
    </source>
</evidence>
<dbReference type="PANTHER" id="PTHR24198:SF165">
    <property type="entry name" value="ANKYRIN REPEAT-CONTAINING PROTEIN-RELATED"/>
    <property type="match status" value="1"/>
</dbReference>
<dbReference type="Gene3D" id="1.25.40.20">
    <property type="entry name" value="Ankyrin repeat-containing domain"/>
    <property type="match status" value="4"/>
</dbReference>
<keyword evidence="1" id="KW-0677">Repeat</keyword>
<dbReference type="SMART" id="SM00969">
    <property type="entry name" value="SOCS_box"/>
    <property type="match status" value="1"/>
</dbReference>
<dbReference type="PROSITE" id="PS50225">
    <property type="entry name" value="SOCS"/>
    <property type="match status" value="1"/>
</dbReference>
<dbReference type="InterPro" id="IPR036036">
    <property type="entry name" value="SOCS_box-like_dom_sf"/>
</dbReference>
<keyword evidence="2 3" id="KW-0040">ANK repeat</keyword>
<dbReference type="Gene3D" id="1.10.750.20">
    <property type="entry name" value="SOCS box"/>
    <property type="match status" value="1"/>
</dbReference>
<evidence type="ECO:0000256" key="3">
    <source>
        <dbReference type="PROSITE-ProRule" id="PRU00023"/>
    </source>
</evidence>
<accession>A0ABM0GLT7</accession>
<protein>
    <submittedName>
        <fullName evidence="6">Ankyrin repeat and SOCS box protein 7-like</fullName>
    </submittedName>
</protein>
<feature type="repeat" description="ANK" evidence="3">
    <location>
        <begin position="214"/>
        <end position="246"/>
    </location>
</feature>
<feature type="repeat" description="ANK" evidence="3">
    <location>
        <begin position="46"/>
        <end position="78"/>
    </location>
</feature>
<evidence type="ECO:0000313" key="5">
    <source>
        <dbReference type="Proteomes" id="UP000694865"/>
    </source>
</evidence>
<keyword evidence="5" id="KW-1185">Reference proteome</keyword>
<dbReference type="RefSeq" id="XP_002732766.1">
    <property type="nucleotide sequence ID" value="XM_002732720.2"/>
</dbReference>
<feature type="repeat" description="ANK" evidence="3">
    <location>
        <begin position="80"/>
        <end position="112"/>
    </location>
</feature>
<sequence>MKTRSKLKRTDFSKTARIRLAVAKGDIFAVRRCLVEGTTPNDQDLNGWTLLHLASSRGREKVLRVLLENGGRTELRDSIGGFTALHYAAMHGRTRIARLLLDFDQQINSAVNICSSDGWTPLHVAAHYGRDSFADLLLQHQARVDSLSDKGTTPLQLAMIRERTACIKTLLQWKANIDVQLGFPLRYAVIKSNHSICKLLLKKGADVNLGRQEDGQTPLHLSALKDDVAACQLLHMYGANPTVRNHDGQTPLQISKALSLVKRPCLQFLVEITGSPRSLQDMCRLVIRHAIGPNRLDRIHYLPLSHIMINYLRFKFGE</sequence>
<feature type="repeat" description="ANK" evidence="3">
    <location>
        <begin position="150"/>
        <end position="182"/>
    </location>
</feature>
<name>A0ABM0GLT7_SACKO</name>
<dbReference type="SUPFAM" id="SSF48403">
    <property type="entry name" value="Ankyrin repeat"/>
    <property type="match status" value="1"/>
</dbReference>
<dbReference type="Proteomes" id="UP000694865">
    <property type="component" value="Unplaced"/>
</dbReference>
<dbReference type="GeneID" id="100375415"/>
<dbReference type="PROSITE" id="PS50088">
    <property type="entry name" value="ANK_REPEAT"/>
    <property type="match status" value="6"/>
</dbReference>
<dbReference type="InterPro" id="IPR036770">
    <property type="entry name" value="Ankyrin_rpt-contain_sf"/>
</dbReference>
<dbReference type="InterPro" id="IPR002110">
    <property type="entry name" value="Ankyrin_rpt"/>
</dbReference>
<dbReference type="CDD" id="cd03716">
    <property type="entry name" value="SOCS_ASB_like"/>
    <property type="match status" value="1"/>
</dbReference>
<dbReference type="SMART" id="SM00248">
    <property type="entry name" value="ANK"/>
    <property type="match status" value="6"/>
</dbReference>
<dbReference type="Pfam" id="PF12796">
    <property type="entry name" value="Ank_2"/>
    <property type="match status" value="3"/>
</dbReference>
<feature type="domain" description="SOCS box" evidence="4">
    <location>
        <begin position="275"/>
        <end position="313"/>
    </location>
</feature>
<proteinExistence type="predicted"/>
<evidence type="ECO:0000259" key="4">
    <source>
        <dbReference type="PROSITE" id="PS50225"/>
    </source>
</evidence>
<dbReference type="Pfam" id="PF07525">
    <property type="entry name" value="SOCS_box"/>
    <property type="match status" value="1"/>
</dbReference>
<feature type="repeat" description="ANK" evidence="3">
    <location>
        <begin position="184"/>
        <end position="212"/>
    </location>
</feature>
<dbReference type="PANTHER" id="PTHR24198">
    <property type="entry name" value="ANKYRIN REPEAT AND PROTEIN KINASE DOMAIN-CONTAINING PROTEIN"/>
    <property type="match status" value="1"/>
</dbReference>
<evidence type="ECO:0000256" key="1">
    <source>
        <dbReference type="ARBA" id="ARBA00022737"/>
    </source>
</evidence>
<dbReference type="PROSITE" id="PS50297">
    <property type="entry name" value="ANK_REP_REGION"/>
    <property type="match status" value="4"/>
</dbReference>
<dbReference type="PRINTS" id="PR01415">
    <property type="entry name" value="ANKYRIN"/>
</dbReference>
<feature type="repeat" description="ANK" evidence="3">
    <location>
        <begin position="117"/>
        <end position="149"/>
    </location>
</feature>
<dbReference type="InterPro" id="IPR001496">
    <property type="entry name" value="SOCS_box"/>
</dbReference>
<evidence type="ECO:0000256" key="2">
    <source>
        <dbReference type="ARBA" id="ARBA00023043"/>
    </source>
</evidence>